<evidence type="ECO:0000256" key="1">
    <source>
        <dbReference type="SAM" id="MobiDB-lite"/>
    </source>
</evidence>
<dbReference type="InterPro" id="IPR018929">
    <property type="entry name" value="DUF2510"/>
</dbReference>
<dbReference type="Pfam" id="PF10708">
    <property type="entry name" value="DUF2510"/>
    <property type="match status" value="1"/>
</dbReference>
<proteinExistence type="predicted"/>
<keyword evidence="2" id="KW-1133">Transmembrane helix</keyword>
<evidence type="ECO:0000313" key="4">
    <source>
        <dbReference type="EMBL" id="GAA5144177.1"/>
    </source>
</evidence>
<feature type="domain" description="DUF2510" evidence="3">
    <location>
        <begin position="6"/>
        <end position="34"/>
    </location>
</feature>
<keyword evidence="2" id="KW-0812">Transmembrane</keyword>
<evidence type="ECO:0000256" key="2">
    <source>
        <dbReference type="SAM" id="Phobius"/>
    </source>
</evidence>
<feature type="transmembrane region" description="Helical" evidence="2">
    <location>
        <begin position="166"/>
        <end position="188"/>
    </location>
</feature>
<reference evidence="5" key="1">
    <citation type="journal article" date="2019" name="Int. J. Syst. Evol. Microbiol.">
        <title>The Global Catalogue of Microorganisms (GCM) 10K type strain sequencing project: providing services to taxonomists for standard genome sequencing and annotation.</title>
        <authorList>
            <consortium name="The Broad Institute Genomics Platform"/>
            <consortium name="The Broad Institute Genome Sequencing Center for Infectious Disease"/>
            <person name="Wu L."/>
            <person name="Ma J."/>
        </authorList>
    </citation>
    <scope>NUCLEOTIDE SEQUENCE [LARGE SCALE GENOMIC DNA]</scope>
    <source>
        <strain evidence="5">JCM 18459</strain>
    </source>
</reference>
<protein>
    <recommendedName>
        <fullName evidence="3">DUF2510 domain-containing protein</fullName>
    </recommendedName>
</protein>
<gene>
    <name evidence="4" type="ORF">GCM10023340_11400</name>
</gene>
<evidence type="ECO:0000259" key="3">
    <source>
        <dbReference type="Pfam" id="PF10708"/>
    </source>
</evidence>
<accession>A0ABP9PF79</accession>
<feature type="compositionally biased region" description="Low complexity" evidence="1">
    <location>
        <begin position="92"/>
        <end position="146"/>
    </location>
</feature>
<keyword evidence="2" id="KW-0472">Membrane</keyword>
<dbReference type="Proteomes" id="UP001500221">
    <property type="component" value="Unassembled WGS sequence"/>
</dbReference>
<comment type="caution">
    <text evidence="4">The sequence shown here is derived from an EMBL/GenBank/DDBJ whole genome shotgun (WGS) entry which is preliminary data.</text>
</comment>
<keyword evidence="5" id="KW-1185">Reference proteome</keyword>
<evidence type="ECO:0000313" key="5">
    <source>
        <dbReference type="Proteomes" id="UP001500221"/>
    </source>
</evidence>
<organism evidence="4 5">
    <name type="scientific">Nocardioides marinquilinus</name>
    <dbReference type="NCBI Taxonomy" id="1210400"/>
    <lineage>
        <taxon>Bacteria</taxon>
        <taxon>Bacillati</taxon>
        <taxon>Actinomycetota</taxon>
        <taxon>Actinomycetes</taxon>
        <taxon>Propionibacteriales</taxon>
        <taxon>Nocardioidaceae</taxon>
        <taxon>Nocardioides</taxon>
    </lineage>
</organism>
<dbReference type="RefSeq" id="WP_345455409.1">
    <property type="nucleotide sequence ID" value="NZ_BAABKG010000001.1"/>
</dbReference>
<sequence length="304" mass="32148">MSQTPAGWYDDGQGTQRWWDGTRWTEHTQPGPAGDGGADPHTEPTRVGGPGAPGGQPSSGSDDRPSGDQQPPSADVTMVAPRGGHQTPPGQPGYQQPGYQQPGQPGYQQAGYQQPGQPGYQQAGYQQPGQPGYQQPGYQQGAPGAPSWQQQPYGGGSSSGGGRGKLFALLGGGAVAVVIVVVLLVVLLGGGGAKGAAEDVFSGIQDEDCSFVEHFSNSYLGTTEGEREKTIDEYEKQCEDDKATAFDDTTEGCDIEFTNEDVVEEDERVTYDYEISGCDDADGNEDDGTVTVVKENDEWRVESF</sequence>
<feature type="region of interest" description="Disordered" evidence="1">
    <location>
        <begin position="1"/>
        <end position="159"/>
    </location>
</feature>
<name>A0ABP9PF79_9ACTN</name>
<dbReference type="EMBL" id="BAABKG010000001">
    <property type="protein sequence ID" value="GAA5144177.1"/>
    <property type="molecule type" value="Genomic_DNA"/>
</dbReference>